<organism evidence="1 2">
    <name type="scientific">Helicobacter ibis</name>
    <dbReference type="NCBI Taxonomy" id="2962633"/>
    <lineage>
        <taxon>Bacteria</taxon>
        <taxon>Pseudomonadati</taxon>
        <taxon>Campylobacterota</taxon>
        <taxon>Epsilonproteobacteria</taxon>
        <taxon>Campylobacterales</taxon>
        <taxon>Helicobacteraceae</taxon>
        <taxon>Helicobacter</taxon>
    </lineage>
</organism>
<keyword evidence="2" id="KW-1185">Reference proteome</keyword>
<dbReference type="EMBL" id="JAQHXR010000002">
    <property type="protein sequence ID" value="MDA3968728.1"/>
    <property type="molecule type" value="Genomic_DNA"/>
</dbReference>
<gene>
    <name evidence="1" type="ORF">PF021_03455</name>
</gene>
<evidence type="ECO:0000313" key="1">
    <source>
        <dbReference type="EMBL" id="MDA3968728.1"/>
    </source>
</evidence>
<accession>A0ABT4VDG2</accession>
<name>A0ABT4VDG2_9HELI</name>
<sequence length="58" mass="6661">MELTYEGYKLCNFFDVVEAPKSKDTKINDYKKSSKKGDVVVLCSINNQNNMQKIIKKA</sequence>
<proteinExistence type="predicted"/>
<dbReference type="RefSeq" id="WP_271021026.1">
    <property type="nucleotide sequence ID" value="NZ_JAQHXR010000002.1"/>
</dbReference>
<evidence type="ECO:0000313" key="2">
    <source>
        <dbReference type="Proteomes" id="UP001210261"/>
    </source>
</evidence>
<dbReference type="Proteomes" id="UP001210261">
    <property type="component" value="Unassembled WGS sequence"/>
</dbReference>
<protein>
    <submittedName>
        <fullName evidence="1">Uncharacterized protein</fullName>
    </submittedName>
</protein>
<comment type="caution">
    <text evidence="1">The sequence shown here is derived from an EMBL/GenBank/DDBJ whole genome shotgun (WGS) entry which is preliminary data.</text>
</comment>
<reference evidence="1 2" key="1">
    <citation type="submission" date="2023-01" db="EMBL/GenBank/DDBJ databases">
        <title>Description of Helicobacter ibis sp. nov. isolated from faecal droppings of black-faced ibis (Theristicus melanopis).</title>
        <authorList>
            <person name="Lopez-Cantillo M."/>
            <person name="Vidal-Veuthey B."/>
            <person name="Mella A."/>
            <person name="De La Haba R."/>
            <person name="Collado L."/>
        </authorList>
    </citation>
    <scope>NUCLEOTIDE SEQUENCE [LARGE SCALE GENOMIC DNA]</scope>
    <source>
        <strain evidence="1 2">A82</strain>
    </source>
</reference>